<sequence length="450" mass="50412">MSDDDWETDATYENKQTENEQRWGGKEVISERAGAIDMRKLIEETEKADDDKKKKLVQEGNITGSKGYGGRYGIEKDRMDASALGHDYIGKVEKHGSQKDYSEGFGGKFGIQKDRVDKSALGFDYKSQVEKHESQVDHKKGFGGKFGVETDRMDKSAVGFQEQVGKIGTNYSKTKPDISGAKPSNLKAKFENLAIQKEEEARERAAQQKKLREEKDRIDREQAAKEQAANASKEPTQAYKPQRTAVVTGRNEKISDAINVFNAPVEEKPVAKQPIVIPKAEKTTPAPAPDIISSTEIKETPKEETPQVEKVWEEPKNETIQETPQPAVVEEEKFRQSIPKVENNGSSAQNTFEPDQSDPHAITEQQLIEQLKNDNIGELAEEQFILSPDDPGIVAYALYDYQAAADDEISFDPGDVITHIEMIDEGWWKGLHQTSVTYGLFPANYVQLKE</sequence>
<dbReference type="Pfam" id="PF02218">
    <property type="entry name" value="HS1_rep"/>
    <property type="match status" value="3"/>
</dbReference>
<dbReference type="GO" id="GO:0005886">
    <property type="term" value="C:plasma membrane"/>
    <property type="evidence" value="ECO:0007669"/>
    <property type="project" value="TreeGrafter"/>
</dbReference>
<dbReference type="GO" id="GO:0030427">
    <property type="term" value="C:site of polarized growth"/>
    <property type="evidence" value="ECO:0007669"/>
    <property type="project" value="TreeGrafter"/>
</dbReference>
<name>A0A1J1IN75_9DIPT</name>
<comment type="subcellular location">
    <subcellularLocation>
        <location evidence="1">Cytoplasm</location>
        <location evidence="1">Cytoskeleton</location>
    </subcellularLocation>
</comment>
<dbReference type="GO" id="GO:0051015">
    <property type="term" value="F:actin filament binding"/>
    <property type="evidence" value="ECO:0007669"/>
    <property type="project" value="TreeGrafter"/>
</dbReference>
<keyword evidence="12" id="KW-1185">Reference proteome</keyword>
<dbReference type="InterPro" id="IPR035717">
    <property type="entry name" value="Drebrin-like_SH3"/>
</dbReference>
<dbReference type="InterPro" id="IPR003134">
    <property type="entry name" value="Hs1_Cortactin"/>
</dbReference>
<feature type="compositionally biased region" description="Basic and acidic residues" evidence="9">
    <location>
        <begin position="198"/>
        <end position="224"/>
    </location>
</feature>
<feature type="domain" description="SH3" evidence="10">
    <location>
        <begin position="390"/>
        <end position="450"/>
    </location>
</feature>
<evidence type="ECO:0000256" key="6">
    <source>
        <dbReference type="ARBA" id="ARBA00023203"/>
    </source>
</evidence>
<gene>
    <name evidence="11" type="ORF">CLUMA_CG014896</name>
</gene>
<feature type="compositionally biased region" description="Basic and acidic residues" evidence="9">
    <location>
        <begin position="15"/>
        <end position="26"/>
    </location>
</feature>
<dbReference type="AlphaFoldDB" id="A0A1J1IN75"/>
<dbReference type="GO" id="GO:0005884">
    <property type="term" value="C:actin filament"/>
    <property type="evidence" value="ECO:0007669"/>
    <property type="project" value="TreeGrafter"/>
</dbReference>
<evidence type="ECO:0000256" key="3">
    <source>
        <dbReference type="ARBA" id="ARBA00022490"/>
    </source>
</evidence>
<dbReference type="SUPFAM" id="SSF50044">
    <property type="entry name" value="SH3-domain"/>
    <property type="match status" value="1"/>
</dbReference>
<dbReference type="Proteomes" id="UP000183832">
    <property type="component" value="Unassembled WGS sequence"/>
</dbReference>
<dbReference type="FunFam" id="2.30.30.40:FF:000046">
    <property type="entry name" value="Drebrin-like protein isoform B"/>
    <property type="match status" value="1"/>
</dbReference>
<evidence type="ECO:0000259" key="10">
    <source>
        <dbReference type="PROSITE" id="PS50002"/>
    </source>
</evidence>
<reference evidence="11 12" key="1">
    <citation type="submission" date="2015-04" db="EMBL/GenBank/DDBJ databases">
        <authorList>
            <person name="Syromyatnikov M.Y."/>
            <person name="Popov V.N."/>
        </authorList>
    </citation>
    <scope>NUCLEOTIDE SEQUENCE [LARGE SCALE GENOMIC DNA]</scope>
</reference>
<proteinExistence type="predicted"/>
<evidence type="ECO:0000256" key="2">
    <source>
        <dbReference type="ARBA" id="ARBA00022443"/>
    </source>
</evidence>
<dbReference type="PANTHER" id="PTHR10829">
    <property type="entry name" value="CORTACTIN AND DREBRIN"/>
    <property type="match status" value="1"/>
</dbReference>
<dbReference type="InterPro" id="IPR001452">
    <property type="entry name" value="SH3_domain"/>
</dbReference>
<dbReference type="STRING" id="568069.A0A1J1IN75"/>
<dbReference type="Gene3D" id="2.30.30.40">
    <property type="entry name" value="SH3 Domains"/>
    <property type="match status" value="1"/>
</dbReference>
<feature type="region of interest" description="Disordered" evidence="9">
    <location>
        <begin position="1"/>
        <end position="26"/>
    </location>
</feature>
<accession>A0A1J1IN75</accession>
<evidence type="ECO:0000256" key="1">
    <source>
        <dbReference type="ARBA" id="ARBA00004245"/>
    </source>
</evidence>
<organism evidence="11 12">
    <name type="scientific">Clunio marinus</name>
    <dbReference type="NCBI Taxonomy" id="568069"/>
    <lineage>
        <taxon>Eukaryota</taxon>
        <taxon>Metazoa</taxon>
        <taxon>Ecdysozoa</taxon>
        <taxon>Arthropoda</taxon>
        <taxon>Hexapoda</taxon>
        <taxon>Insecta</taxon>
        <taxon>Pterygota</taxon>
        <taxon>Neoptera</taxon>
        <taxon>Endopterygota</taxon>
        <taxon>Diptera</taxon>
        <taxon>Nematocera</taxon>
        <taxon>Chironomoidea</taxon>
        <taxon>Chironomidae</taxon>
        <taxon>Clunio</taxon>
    </lineage>
</organism>
<keyword evidence="3" id="KW-0963">Cytoplasm</keyword>
<evidence type="ECO:0000256" key="9">
    <source>
        <dbReference type="SAM" id="MobiDB-lite"/>
    </source>
</evidence>
<feature type="region of interest" description="Disordered" evidence="9">
    <location>
        <begin position="198"/>
        <end position="251"/>
    </location>
</feature>
<keyword evidence="6" id="KW-0009">Actin-binding</keyword>
<evidence type="ECO:0000256" key="5">
    <source>
        <dbReference type="ARBA" id="ARBA00022737"/>
    </source>
</evidence>
<dbReference type="OrthoDB" id="5971719at2759"/>
<dbReference type="InterPro" id="IPR036028">
    <property type="entry name" value="SH3-like_dom_sf"/>
</dbReference>
<feature type="compositionally biased region" description="Acidic residues" evidence="9">
    <location>
        <begin position="1"/>
        <end position="10"/>
    </location>
</feature>
<dbReference type="GO" id="GO:0030833">
    <property type="term" value="P:regulation of actin filament polymerization"/>
    <property type="evidence" value="ECO:0007669"/>
    <property type="project" value="TreeGrafter"/>
</dbReference>
<protein>
    <submittedName>
        <fullName evidence="11">CLUMA_CG014896, isoform A</fullName>
    </submittedName>
</protein>
<dbReference type="EMBL" id="CVRI01000056">
    <property type="protein sequence ID" value="CRL01677.1"/>
    <property type="molecule type" value="Genomic_DNA"/>
</dbReference>
<evidence type="ECO:0000313" key="11">
    <source>
        <dbReference type="EMBL" id="CRL01677.1"/>
    </source>
</evidence>
<keyword evidence="4" id="KW-0597">Phosphoprotein</keyword>
<dbReference type="CDD" id="cd11960">
    <property type="entry name" value="SH3_Abp1_eu"/>
    <property type="match status" value="1"/>
</dbReference>
<evidence type="ECO:0000256" key="7">
    <source>
        <dbReference type="ARBA" id="ARBA00023212"/>
    </source>
</evidence>
<dbReference type="GO" id="GO:0030864">
    <property type="term" value="C:cortical actin cytoskeleton"/>
    <property type="evidence" value="ECO:0007669"/>
    <property type="project" value="TreeGrafter"/>
</dbReference>
<dbReference type="Pfam" id="PF14604">
    <property type="entry name" value="SH3_9"/>
    <property type="match status" value="1"/>
</dbReference>
<dbReference type="PRINTS" id="PR00452">
    <property type="entry name" value="SH3DOMAIN"/>
</dbReference>
<feature type="compositionally biased region" description="Basic and acidic residues" evidence="9">
    <location>
        <begin position="296"/>
        <end position="319"/>
    </location>
</feature>
<dbReference type="PROSITE" id="PS51090">
    <property type="entry name" value="CORTACTIN"/>
    <property type="match status" value="3"/>
</dbReference>
<dbReference type="GO" id="GO:0016477">
    <property type="term" value="P:cell migration"/>
    <property type="evidence" value="ECO:0007669"/>
    <property type="project" value="TreeGrafter"/>
</dbReference>
<evidence type="ECO:0000256" key="8">
    <source>
        <dbReference type="PROSITE-ProRule" id="PRU00192"/>
    </source>
</evidence>
<evidence type="ECO:0000313" key="12">
    <source>
        <dbReference type="Proteomes" id="UP000183832"/>
    </source>
</evidence>
<keyword evidence="5" id="KW-0677">Repeat</keyword>
<evidence type="ECO:0000256" key="4">
    <source>
        <dbReference type="ARBA" id="ARBA00022553"/>
    </source>
</evidence>
<dbReference type="PANTHER" id="PTHR10829:SF23">
    <property type="entry name" value="CORTACTIN, ISOFORM A"/>
    <property type="match status" value="1"/>
</dbReference>
<dbReference type="SMART" id="SM00326">
    <property type="entry name" value="SH3"/>
    <property type="match status" value="1"/>
</dbReference>
<keyword evidence="2 8" id="KW-0728">SH3 domain</keyword>
<dbReference type="PROSITE" id="PS50002">
    <property type="entry name" value="SH3"/>
    <property type="match status" value="1"/>
</dbReference>
<feature type="region of interest" description="Disordered" evidence="9">
    <location>
        <begin position="276"/>
        <end position="323"/>
    </location>
</feature>
<keyword evidence="7" id="KW-0206">Cytoskeleton</keyword>